<evidence type="ECO:0000256" key="1">
    <source>
        <dbReference type="SAM" id="MobiDB-lite"/>
    </source>
</evidence>
<evidence type="ECO:0000256" key="2">
    <source>
        <dbReference type="SAM" id="Phobius"/>
    </source>
</evidence>
<evidence type="ECO:0000313" key="3">
    <source>
        <dbReference type="EMBL" id="KAG7589114.1"/>
    </source>
</evidence>
<keyword evidence="2" id="KW-0472">Membrane</keyword>
<dbReference type="EMBL" id="JAEFBJ010000007">
    <property type="protein sequence ID" value="KAG7589114.1"/>
    <property type="molecule type" value="Genomic_DNA"/>
</dbReference>
<evidence type="ECO:0000313" key="4">
    <source>
        <dbReference type="Proteomes" id="UP000694251"/>
    </source>
</evidence>
<keyword evidence="2" id="KW-1133">Transmembrane helix</keyword>
<name>A0A8T2BW39_ARASU</name>
<dbReference type="AlphaFoldDB" id="A0A8T2BW39"/>
<comment type="caution">
    <text evidence="3">The sequence shown here is derived from an EMBL/GenBank/DDBJ whole genome shotgun (WGS) entry which is preliminary data.</text>
</comment>
<reference evidence="3 4" key="1">
    <citation type="submission" date="2020-12" db="EMBL/GenBank/DDBJ databases">
        <title>Concerted genomic and epigenomic changes stabilize Arabidopsis allopolyploids.</title>
        <authorList>
            <person name="Chen Z."/>
        </authorList>
    </citation>
    <scope>NUCLEOTIDE SEQUENCE [LARGE SCALE GENOMIC DNA]</scope>
    <source>
        <strain evidence="3">As9502</strain>
        <tissue evidence="3">Leaf</tissue>
    </source>
</reference>
<proteinExistence type="predicted"/>
<evidence type="ECO:0008006" key="5">
    <source>
        <dbReference type="Google" id="ProtNLM"/>
    </source>
</evidence>
<keyword evidence="4" id="KW-1185">Reference proteome</keyword>
<accession>A0A8T2BW39</accession>
<feature type="region of interest" description="Disordered" evidence="1">
    <location>
        <begin position="1"/>
        <end position="28"/>
    </location>
</feature>
<feature type="compositionally biased region" description="Pro residues" evidence="1">
    <location>
        <begin position="16"/>
        <end position="27"/>
    </location>
</feature>
<feature type="compositionally biased region" description="Polar residues" evidence="1">
    <location>
        <begin position="1"/>
        <end position="11"/>
    </location>
</feature>
<dbReference type="Proteomes" id="UP000694251">
    <property type="component" value="Chromosome 7"/>
</dbReference>
<keyword evidence="2" id="KW-0812">Transmembrane</keyword>
<feature type="transmembrane region" description="Helical" evidence="2">
    <location>
        <begin position="49"/>
        <end position="69"/>
    </location>
</feature>
<sequence length="228" mass="25792">MASETNDSSYSLIGDPMPPSSATPPPRRGWWSRPIITIPRDREPTLMEIIALLTPMYLGAITLIIVYFINQAPYQAKFNIQSIAVSPSTATWHVDFLVTNPNSRYSIYYGGDTAVRLGSLNAAVLNTSHKSNCPNQTVFSVDFVVEDNNDVVYEQLDIKLRANHKTDLGDIAGHIDIRCHNLIRIHENVDIRCHNLTLIHENVEKIQCHSSFTKLKTLRKVQRNCQTY</sequence>
<protein>
    <recommendedName>
        <fullName evidence="5">Late embryogenesis abundant protein LEA-2 subgroup domain-containing protein</fullName>
    </recommendedName>
</protein>
<gene>
    <name evidence="3" type="ORF">ISN44_As07g014290</name>
</gene>
<organism evidence="3 4">
    <name type="scientific">Arabidopsis suecica</name>
    <name type="common">Swedish thale-cress</name>
    <name type="synonym">Cardaminopsis suecica</name>
    <dbReference type="NCBI Taxonomy" id="45249"/>
    <lineage>
        <taxon>Eukaryota</taxon>
        <taxon>Viridiplantae</taxon>
        <taxon>Streptophyta</taxon>
        <taxon>Embryophyta</taxon>
        <taxon>Tracheophyta</taxon>
        <taxon>Spermatophyta</taxon>
        <taxon>Magnoliopsida</taxon>
        <taxon>eudicotyledons</taxon>
        <taxon>Gunneridae</taxon>
        <taxon>Pentapetalae</taxon>
        <taxon>rosids</taxon>
        <taxon>malvids</taxon>
        <taxon>Brassicales</taxon>
        <taxon>Brassicaceae</taxon>
        <taxon>Camelineae</taxon>
        <taxon>Arabidopsis</taxon>
    </lineage>
</organism>